<reference evidence="2" key="1">
    <citation type="journal article" date="2022" name="Mol. Ecol. Resour.">
        <title>The genomes of chicory, endive, great burdock and yacon provide insights into Asteraceae palaeo-polyploidization history and plant inulin production.</title>
        <authorList>
            <person name="Fan W."/>
            <person name="Wang S."/>
            <person name="Wang H."/>
            <person name="Wang A."/>
            <person name="Jiang F."/>
            <person name="Liu H."/>
            <person name="Zhao H."/>
            <person name="Xu D."/>
            <person name="Zhang Y."/>
        </authorList>
    </citation>
    <scope>NUCLEOTIDE SEQUENCE [LARGE SCALE GENOMIC DNA]</scope>
    <source>
        <strain evidence="2">cv. Yunnan</strain>
    </source>
</reference>
<evidence type="ECO:0000313" key="2">
    <source>
        <dbReference type="Proteomes" id="UP001056120"/>
    </source>
</evidence>
<name>A0ACB9IBX9_9ASTR</name>
<dbReference type="Proteomes" id="UP001056120">
    <property type="component" value="Linkage Group LG09"/>
</dbReference>
<dbReference type="EMBL" id="CM042026">
    <property type="protein sequence ID" value="KAI3805515.1"/>
    <property type="molecule type" value="Genomic_DNA"/>
</dbReference>
<keyword evidence="2" id="KW-1185">Reference proteome</keyword>
<evidence type="ECO:0000313" key="1">
    <source>
        <dbReference type="EMBL" id="KAI3805515.1"/>
    </source>
</evidence>
<protein>
    <submittedName>
        <fullName evidence="1">Uncharacterized protein</fullName>
    </submittedName>
</protein>
<sequence>MNLYLLGKHVFSLLLDELDSDSDYESIQENVIESPIEHLVNVTSEDPFSIYKVIDELNHLNPTTREVNDAPLKDDNSGTQVDWELGHQWESVGNGGGRRNGLDSKIPSMHNVDGELPLEPLVSPSVSGPSKPPGYKQKNIKYDVVRISTSVLGCDMEGCSDTLGNMINSMSVKMVDH</sequence>
<gene>
    <name evidence="1" type="ORF">L1987_27959</name>
</gene>
<comment type="caution">
    <text evidence="1">The sequence shown here is derived from an EMBL/GenBank/DDBJ whole genome shotgun (WGS) entry which is preliminary data.</text>
</comment>
<organism evidence="1 2">
    <name type="scientific">Smallanthus sonchifolius</name>
    <dbReference type="NCBI Taxonomy" id="185202"/>
    <lineage>
        <taxon>Eukaryota</taxon>
        <taxon>Viridiplantae</taxon>
        <taxon>Streptophyta</taxon>
        <taxon>Embryophyta</taxon>
        <taxon>Tracheophyta</taxon>
        <taxon>Spermatophyta</taxon>
        <taxon>Magnoliopsida</taxon>
        <taxon>eudicotyledons</taxon>
        <taxon>Gunneridae</taxon>
        <taxon>Pentapetalae</taxon>
        <taxon>asterids</taxon>
        <taxon>campanulids</taxon>
        <taxon>Asterales</taxon>
        <taxon>Asteraceae</taxon>
        <taxon>Asteroideae</taxon>
        <taxon>Heliantheae alliance</taxon>
        <taxon>Millerieae</taxon>
        <taxon>Smallanthus</taxon>
    </lineage>
</organism>
<accession>A0ACB9IBX9</accession>
<proteinExistence type="predicted"/>
<reference evidence="1 2" key="2">
    <citation type="journal article" date="2022" name="Mol. Ecol. Resour.">
        <title>The genomes of chicory, endive, great burdock and yacon provide insights into Asteraceae paleo-polyploidization history and plant inulin production.</title>
        <authorList>
            <person name="Fan W."/>
            <person name="Wang S."/>
            <person name="Wang H."/>
            <person name="Wang A."/>
            <person name="Jiang F."/>
            <person name="Liu H."/>
            <person name="Zhao H."/>
            <person name="Xu D."/>
            <person name="Zhang Y."/>
        </authorList>
    </citation>
    <scope>NUCLEOTIDE SEQUENCE [LARGE SCALE GENOMIC DNA]</scope>
    <source>
        <strain evidence="2">cv. Yunnan</strain>
        <tissue evidence="1">Leaves</tissue>
    </source>
</reference>